<dbReference type="PANTHER" id="PTHR14060">
    <property type="entry name" value="PROTEIN P13 MTCP-1"/>
    <property type="match status" value="1"/>
</dbReference>
<dbReference type="InterPro" id="IPR036672">
    <property type="entry name" value="TCL1_MTCP1_sf"/>
</dbReference>
<dbReference type="InterPro" id="IPR004832">
    <property type="entry name" value="TCL1_MTCP1"/>
</dbReference>
<dbReference type="Gene3D" id="2.40.15.10">
    <property type="entry name" value="TCL1/MTCP1"/>
    <property type="match status" value="1"/>
</dbReference>
<evidence type="ECO:0000256" key="1">
    <source>
        <dbReference type="ARBA" id="ARBA00006399"/>
    </source>
</evidence>
<dbReference type="CTD" id="9623"/>
<evidence type="ECO:0000313" key="4">
    <source>
        <dbReference type="RefSeq" id="XP_032143835.1"/>
    </source>
</evidence>
<dbReference type="GeneID" id="116558060"/>
<feature type="region of interest" description="Disordered" evidence="2">
    <location>
        <begin position="134"/>
        <end position="158"/>
    </location>
</feature>
<dbReference type="FunFam" id="2.40.15.10:FF:000003">
    <property type="entry name" value="T cell leukemia/lymphoma 1B"/>
    <property type="match status" value="1"/>
</dbReference>
<dbReference type="SUPFAM" id="SSF50904">
    <property type="entry name" value="Oncogene products"/>
    <property type="match status" value="1"/>
</dbReference>
<protein>
    <submittedName>
        <fullName evidence="4">T-cell leukemia/lymphoma protein 1B</fullName>
    </submittedName>
</protein>
<sequence length="158" mass="17769">MAEACLHPGEPPARLWIQRPGIYEDESGRNWVTVVVKFSPSQREWARLSSSQGSASQSSTYEPSITVHLWQMAVHRQDPLSPSQMPFSRLPPVWQLYPGNKYRASDSSFWEIVNHGQASVWWFQGESDRWCPGDCHGPPSSAPRPPQGSCLSSSFQQA</sequence>
<gene>
    <name evidence="4" type="primary">TCL1B</name>
</gene>
<accession>A0A6J3IP36</accession>
<dbReference type="Pfam" id="PF01840">
    <property type="entry name" value="TCL1_MTCP1"/>
    <property type="match status" value="1"/>
</dbReference>
<evidence type="ECO:0000256" key="2">
    <source>
        <dbReference type="SAM" id="MobiDB-lite"/>
    </source>
</evidence>
<dbReference type="AlphaFoldDB" id="A0A6J3IP36"/>
<keyword evidence="3" id="KW-1185">Reference proteome</keyword>
<dbReference type="PANTHER" id="PTHR14060:SF2">
    <property type="entry name" value="T-CELL LEUKEMIA_LYMPHOMA PROTEIN 1B"/>
    <property type="match status" value="1"/>
</dbReference>
<dbReference type="Proteomes" id="UP000504640">
    <property type="component" value="Unplaced"/>
</dbReference>
<name>A0A6J3IP36_SAPAP</name>
<proteinExistence type="inferred from homology"/>
<evidence type="ECO:0000313" key="3">
    <source>
        <dbReference type="Proteomes" id="UP000504640"/>
    </source>
</evidence>
<comment type="similarity">
    <text evidence="1">Belongs to the TCL1 family.</text>
</comment>
<feature type="compositionally biased region" description="Polar residues" evidence="2">
    <location>
        <begin position="149"/>
        <end position="158"/>
    </location>
</feature>
<organism evidence="3 4">
    <name type="scientific">Sapajus apella</name>
    <name type="common">Brown-capped capuchin</name>
    <name type="synonym">Cebus apella</name>
    <dbReference type="NCBI Taxonomy" id="9515"/>
    <lineage>
        <taxon>Eukaryota</taxon>
        <taxon>Metazoa</taxon>
        <taxon>Chordata</taxon>
        <taxon>Craniata</taxon>
        <taxon>Vertebrata</taxon>
        <taxon>Euteleostomi</taxon>
        <taxon>Mammalia</taxon>
        <taxon>Eutheria</taxon>
        <taxon>Euarchontoglires</taxon>
        <taxon>Primates</taxon>
        <taxon>Haplorrhini</taxon>
        <taxon>Platyrrhini</taxon>
        <taxon>Cebidae</taxon>
        <taxon>Cebinae</taxon>
        <taxon>Sapajus</taxon>
    </lineage>
</organism>
<dbReference type="RefSeq" id="XP_032143835.1">
    <property type="nucleotide sequence ID" value="XM_032287944.1"/>
</dbReference>
<reference evidence="4" key="1">
    <citation type="submission" date="2025-08" db="UniProtKB">
        <authorList>
            <consortium name="RefSeq"/>
        </authorList>
    </citation>
    <scope>IDENTIFICATION</scope>
    <source>
        <tissue evidence="4">Blood</tissue>
    </source>
</reference>
<dbReference type="GO" id="GO:0043539">
    <property type="term" value="F:protein serine/threonine kinase activator activity"/>
    <property type="evidence" value="ECO:0007669"/>
    <property type="project" value="InterPro"/>
</dbReference>